<evidence type="ECO:0000313" key="2">
    <source>
        <dbReference type="EMBL" id="MDQ0937593.1"/>
    </source>
</evidence>
<feature type="transmembrane region" description="Helical" evidence="1">
    <location>
        <begin position="142"/>
        <end position="161"/>
    </location>
</feature>
<organism evidence="2 3">
    <name type="scientific">Streptomyces turgidiscabies</name>
    <dbReference type="NCBI Taxonomy" id="85558"/>
    <lineage>
        <taxon>Bacteria</taxon>
        <taxon>Bacillati</taxon>
        <taxon>Actinomycetota</taxon>
        <taxon>Actinomycetes</taxon>
        <taxon>Kitasatosporales</taxon>
        <taxon>Streptomycetaceae</taxon>
        <taxon>Streptomyces</taxon>
    </lineage>
</organism>
<proteinExistence type="predicted"/>
<keyword evidence="1" id="KW-0812">Transmembrane</keyword>
<accession>A0ABU0S0J6</accession>
<gene>
    <name evidence="2" type="ORF">QFZ49_007568</name>
</gene>
<sequence length="224" mass="24393">MRWIVIVRSGALLVGVAAIVYAVVASAAPYRDTMAFRHAHLCSGGVPTPVCATHGCIAREIGSVTGRDTHVETTTDESGEQADLETWRGEVVWITVAGQSDGFDPSTEGALTSTAVLAWVGLGLLLWFLLRDGTLRHLFGNFGFQPIGWVCFGFWTASMIHDALTYQMGTLDYAFLGVLWPLSLALCGYGVFGGLGEYHGEDSLVQVLRRRGIRGKVLRRWEDT</sequence>
<dbReference type="RefSeq" id="WP_307630818.1">
    <property type="nucleotide sequence ID" value="NZ_JAUSZS010000008.1"/>
</dbReference>
<keyword evidence="1" id="KW-0472">Membrane</keyword>
<keyword evidence="1" id="KW-1133">Transmembrane helix</keyword>
<dbReference type="Proteomes" id="UP001223072">
    <property type="component" value="Unassembled WGS sequence"/>
</dbReference>
<feature type="transmembrane region" description="Helical" evidence="1">
    <location>
        <begin position="173"/>
        <end position="192"/>
    </location>
</feature>
<feature type="transmembrane region" description="Helical" evidence="1">
    <location>
        <begin position="110"/>
        <end position="130"/>
    </location>
</feature>
<evidence type="ECO:0008006" key="4">
    <source>
        <dbReference type="Google" id="ProtNLM"/>
    </source>
</evidence>
<reference evidence="2 3" key="1">
    <citation type="submission" date="2023-07" db="EMBL/GenBank/DDBJ databases">
        <title>Comparative genomics of wheat-associated soil bacteria to identify genetic determinants of phenazine resistance.</title>
        <authorList>
            <person name="Mouncey N."/>
        </authorList>
    </citation>
    <scope>NUCLEOTIDE SEQUENCE [LARGE SCALE GENOMIC DNA]</scope>
    <source>
        <strain evidence="2 3">W2I16</strain>
    </source>
</reference>
<name>A0ABU0S0J6_9ACTN</name>
<evidence type="ECO:0000256" key="1">
    <source>
        <dbReference type="SAM" id="Phobius"/>
    </source>
</evidence>
<dbReference type="EMBL" id="JAUSZS010000008">
    <property type="protein sequence ID" value="MDQ0937593.1"/>
    <property type="molecule type" value="Genomic_DNA"/>
</dbReference>
<keyword evidence="3" id="KW-1185">Reference proteome</keyword>
<evidence type="ECO:0000313" key="3">
    <source>
        <dbReference type="Proteomes" id="UP001223072"/>
    </source>
</evidence>
<protein>
    <recommendedName>
        <fullName evidence="4">Integral membrane protein</fullName>
    </recommendedName>
</protein>
<comment type="caution">
    <text evidence="2">The sequence shown here is derived from an EMBL/GenBank/DDBJ whole genome shotgun (WGS) entry which is preliminary data.</text>
</comment>